<proteinExistence type="predicted"/>
<dbReference type="GO" id="GO:0016787">
    <property type="term" value="F:hydrolase activity"/>
    <property type="evidence" value="ECO:0007669"/>
    <property type="project" value="UniProtKB-KW"/>
</dbReference>
<protein>
    <recommendedName>
        <fullName evidence="5">SF3 helicase domain-containing protein</fullName>
    </recommendedName>
</protein>
<evidence type="ECO:0000256" key="4">
    <source>
        <dbReference type="ARBA" id="ARBA00022840"/>
    </source>
</evidence>
<dbReference type="Gene3D" id="3.40.50.300">
    <property type="entry name" value="P-loop containing nucleotide triphosphate hydrolases"/>
    <property type="match status" value="1"/>
</dbReference>
<evidence type="ECO:0000256" key="1">
    <source>
        <dbReference type="ARBA" id="ARBA00022741"/>
    </source>
</evidence>
<feature type="domain" description="SF3 helicase" evidence="5">
    <location>
        <begin position="349"/>
        <end position="503"/>
    </location>
</feature>
<dbReference type="SMART" id="SM00885">
    <property type="entry name" value="D5_N"/>
    <property type="match status" value="1"/>
</dbReference>
<dbReference type="GO" id="GO:0004386">
    <property type="term" value="F:helicase activity"/>
    <property type="evidence" value="ECO:0007669"/>
    <property type="project" value="UniProtKB-KW"/>
</dbReference>
<keyword evidence="2" id="KW-0378">Hydrolase</keyword>
<dbReference type="InterPro" id="IPR004968">
    <property type="entry name" value="DNA_primase/NTPase_C"/>
</dbReference>
<keyword evidence="1" id="KW-0547">Nucleotide-binding</keyword>
<evidence type="ECO:0000256" key="2">
    <source>
        <dbReference type="ARBA" id="ARBA00022801"/>
    </source>
</evidence>
<dbReference type="PANTHER" id="PTHR35372:SF2">
    <property type="entry name" value="SF3 HELICASE DOMAIN-CONTAINING PROTEIN"/>
    <property type="match status" value="1"/>
</dbReference>
<evidence type="ECO:0000259" key="5">
    <source>
        <dbReference type="PROSITE" id="PS51206"/>
    </source>
</evidence>
<organism evidence="6">
    <name type="scientific">uncultured Caudovirales phage</name>
    <dbReference type="NCBI Taxonomy" id="2100421"/>
    <lineage>
        <taxon>Viruses</taxon>
        <taxon>Duplodnaviria</taxon>
        <taxon>Heunggongvirae</taxon>
        <taxon>Uroviricota</taxon>
        <taxon>Caudoviricetes</taxon>
        <taxon>Peduoviridae</taxon>
        <taxon>Maltschvirus</taxon>
        <taxon>Maltschvirus maltsch</taxon>
    </lineage>
</organism>
<dbReference type="InterPro" id="IPR006500">
    <property type="entry name" value="Helicase_put_C_phage/plasmid"/>
</dbReference>
<name>A0A2H4J1M0_9CAUD</name>
<dbReference type="InterPro" id="IPR014015">
    <property type="entry name" value="Helicase_SF3_DNA-vir"/>
</dbReference>
<dbReference type="Pfam" id="PF03288">
    <property type="entry name" value="Pox_D5"/>
    <property type="match status" value="1"/>
</dbReference>
<dbReference type="NCBIfam" id="TIGR01613">
    <property type="entry name" value="primase_Cterm"/>
    <property type="match status" value="1"/>
</dbReference>
<reference evidence="6" key="1">
    <citation type="submission" date="2017-06" db="EMBL/GenBank/DDBJ databases">
        <title>Novel phages from South African skin metaviromes.</title>
        <authorList>
            <person name="van Zyl L.J."/>
            <person name="Abrahams Y."/>
            <person name="Stander E.A."/>
            <person name="Kirby B.M."/>
            <person name="Clavaud C."/>
            <person name="Farcet C."/>
            <person name="Breton L."/>
            <person name="Trindade M.I."/>
        </authorList>
    </citation>
    <scope>NUCLEOTIDE SEQUENCE</scope>
</reference>
<dbReference type="Pfam" id="PF19263">
    <property type="entry name" value="DUF5906"/>
    <property type="match status" value="1"/>
</dbReference>
<dbReference type="PROSITE" id="PS51206">
    <property type="entry name" value="SF3_HELICASE_1"/>
    <property type="match status" value="1"/>
</dbReference>
<dbReference type="SUPFAM" id="SSF52540">
    <property type="entry name" value="P-loop containing nucleoside triphosphate hydrolases"/>
    <property type="match status" value="1"/>
</dbReference>
<evidence type="ECO:0000313" key="6">
    <source>
        <dbReference type="EMBL" id="ASN68269.1"/>
    </source>
</evidence>
<dbReference type="PANTHER" id="PTHR35372">
    <property type="entry name" value="ATP BINDING PROTEIN-RELATED"/>
    <property type="match status" value="1"/>
</dbReference>
<dbReference type="Pfam" id="PF08706">
    <property type="entry name" value="D5_N"/>
    <property type="match status" value="1"/>
</dbReference>
<keyword evidence="4" id="KW-0067">ATP-binding</keyword>
<keyword evidence="3" id="KW-0347">Helicase</keyword>
<evidence type="ECO:0000256" key="3">
    <source>
        <dbReference type="ARBA" id="ARBA00022806"/>
    </source>
</evidence>
<dbReference type="InterPro" id="IPR027417">
    <property type="entry name" value="P-loop_NTPase"/>
</dbReference>
<dbReference type="GO" id="GO:0005524">
    <property type="term" value="F:ATP binding"/>
    <property type="evidence" value="ECO:0007669"/>
    <property type="project" value="UniProtKB-KW"/>
</dbReference>
<dbReference type="InterPro" id="IPR014818">
    <property type="entry name" value="Phage/plasmid_primase_P4_C"/>
</dbReference>
<gene>
    <name evidence="6" type="ORF">10S11_7</name>
</gene>
<dbReference type="InterPro" id="IPR045455">
    <property type="entry name" value="NrS-1_pol-like_helicase"/>
</dbReference>
<dbReference type="InterPro" id="IPR051620">
    <property type="entry name" value="ORF904-like_C"/>
</dbReference>
<accession>A0A2H4J1M0</accession>
<sequence>MFKGYIPTGGRDGKTPAEEYKDRTEFYRLEEVENLKSYGGVLNDNLIQIDVDDKEQSDILYKIINDLNINTTVLQTTRGKHFYFLNPGIERRKQGYYTALGLKIDVGLGMQNAVVPLKIKGRKRKFLKTVEEIDTLPAWLIPLTKKEINFSSMSEGDGRNSSLFGYILTLQQKGLNIEQIRETIRIINKYILSEPLDEREIETILRDEAFLKESFYIKSKLQYEKLALYLRDNEKIIKINDELHIYKDNYYCSDSKAIEKTMLKYINNSTNSTRTEIIRYLDLLCKDSKMANPKYITLENGIFDLESKKLLEFNSSYIIKNKIPWSYNPTSYNQTMDKTLNKICCHDKQLRLLIEEMIGYTLFRRNELGKAFILTGQGANGKSTLLEVLNELLGEENIASVSLEELNHRFKTFQLEGKLANIGDDISNKYIEDNSTFKKLVTGEKVNVERKGSDPFDFKNYSKLIFSANELPRINDLSGGLKRRLIFIPFNATFSKKDKDYDPFILDKLTSPDAMEYLLKLALQGLNRVLVNHSFTNAKICDDVWEEYEAINNPVIAFLEDNDIENEPVTEVYLKYSTWCNENGLKSLSKPIFGREIKKQGYNSETLVRIKGKQKRIYKKDM</sequence>
<dbReference type="EMBL" id="MF417875">
    <property type="protein sequence ID" value="ASN68269.1"/>
    <property type="molecule type" value="Genomic_DNA"/>
</dbReference>